<evidence type="ECO:0008006" key="6">
    <source>
        <dbReference type="Google" id="ProtNLM"/>
    </source>
</evidence>
<evidence type="ECO:0000256" key="2">
    <source>
        <dbReference type="SAM" id="Phobius"/>
    </source>
</evidence>
<keyword evidence="3" id="KW-0732">Signal</keyword>
<evidence type="ECO:0000313" key="4">
    <source>
        <dbReference type="EMBL" id="KAJ3836313.1"/>
    </source>
</evidence>
<feature type="chain" id="PRO_5041433554" description="Mid2 domain-containing protein" evidence="3">
    <location>
        <begin position="21"/>
        <end position="346"/>
    </location>
</feature>
<dbReference type="AlphaFoldDB" id="A0AA38P4S3"/>
<feature type="region of interest" description="Disordered" evidence="1">
    <location>
        <begin position="222"/>
        <end position="291"/>
    </location>
</feature>
<reference evidence="4" key="1">
    <citation type="submission" date="2022-08" db="EMBL/GenBank/DDBJ databases">
        <authorList>
            <consortium name="DOE Joint Genome Institute"/>
            <person name="Min B."/>
            <person name="Riley R."/>
            <person name="Sierra-Patev S."/>
            <person name="Naranjo-Ortiz M."/>
            <person name="Looney B."/>
            <person name="Konkel Z."/>
            <person name="Slot J.C."/>
            <person name="Sakamoto Y."/>
            <person name="Steenwyk J.L."/>
            <person name="Rokas A."/>
            <person name="Carro J."/>
            <person name="Camarero S."/>
            <person name="Ferreira P."/>
            <person name="Molpeceres G."/>
            <person name="Ruiz-Duenas F.J."/>
            <person name="Serrano A."/>
            <person name="Henrissat B."/>
            <person name="Drula E."/>
            <person name="Hughes K.W."/>
            <person name="Mata J.L."/>
            <person name="Ishikawa N.K."/>
            <person name="Vargas-Isla R."/>
            <person name="Ushijima S."/>
            <person name="Smith C.A."/>
            <person name="Ahrendt S."/>
            <person name="Andreopoulos W."/>
            <person name="He G."/>
            <person name="Labutti K."/>
            <person name="Lipzen A."/>
            <person name="Ng V."/>
            <person name="Sandor L."/>
            <person name="Barry K."/>
            <person name="Martinez A.T."/>
            <person name="Xiao Y."/>
            <person name="Gibbons J.G."/>
            <person name="Terashima K."/>
            <person name="Hibbett D.S."/>
            <person name="Grigoriev I.V."/>
        </authorList>
    </citation>
    <scope>NUCLEOTIDE SEQUENCE</scope>
    <source>
        <strain evidence="4">TFB9207</strain>
    </source>
</reference>
<keyword evidence="2" id="KW-0472">Membrane</keyword>
<feature type="signal peptide" evidence="3">
    <location>
        <begin position="1"/>
        <end position="20"/>
    </location>
</feature>
<feature type="compositionally biased region" description="Basic residues" evidence="1">
    <location>
        <begin position="271"/>
        <end position="283"/>
    </location>
</feature>
<evidence type="ECO:0000256" key="3">
    <source>
        <dbReference type="SAM" id="SignalP"/>
    </source>
</evidence>
<evidence type="ECO:0000256" key="1">
    <source>
        <dbReference type="SAM" id="MobiDB-lite"/>
    </source>
</evidence>
<keyword evidence="2" id="KW-0812">Transmembrane</keyword>
<sequence length="346" mass="37077">MFPLIPRTFLLASFFGRTFSQSTSVTLWQFGAHRLAAGGFTAPLRPIGTPGDGPATTYLYEVFDPVTTVATNAGSLVFTTEVFSVSRTIVASASGWIESFGTTSTIQCSFTGSDTGICFDATNTSTGAPTPIVLEVDAAITSAPAETTTTPVLTTSSVTPPRSSKPTILPTSAISTSTSNSRRSPLGVIIGGAIGGVAIAGIFGFLVFWLLRRQRRSHLLDVENGDRSNPLPYTLTAPTRTEALPSLSSRTGTPRKSQTSTQSSPAETSSKKHFNNRPRRARLKQQAEATREEFRSLQQASLNLPAENVNHEAMISLRGRMAEVLERLGRLEEQTSANERPPSYVC</sequence>
<comment type="caution">
    <text evidence="4">The sequence shown here is derived from an EMBL/GenBank/DDBJ whole genome shotgun (WGS) entry which is preliminary data.</text>
</comment>
<accession>A0AA38P4S3</accession>
<gene>
    <name evidence="4" type="ORF">F5878DRAFT_726884</name>
</gene>
<feature type="compositionally biased region" description="Polar residues" evidence="1">
    <location>
        <begin position="246"/>
        <end position="268"/>
    </location>
</feature>
<feature type="compositionally biased region" description="Low complexity" evidence="1">
    <location>
        <begin position="151"/>
        <end position="167"/>
    </location>
</feature>
<proteinExistence type="predicted"/>
<feature type="region of interest" description="Disordered" evidence="1">
    <location>
        <begin position="151"/>
        <end position="182"/>
    </location>
</feature>
<feature type="transmembrane region" description="Helical" evidence="2">
    <location>
        <begin position="186"/>
        <end position="211"/>
    </location>
</feature>
<feature type="compositionally biased region" description="Polar residues" evidence="1">
    <location>
        <begin position="169"/>
        <end position="182"/>
    </location>
</feature>
<dbReference type="EMBL" id="MU806330">
    <property type="protein sequence ID" value="KAJ3836313.1"/>
    <property type="molecule type" value="Genomic_DNA"/>
</dbReference>
<dbReference type="Proteomes" id="UP001163846">
    <property type="component" value="Unassembled WGS sequence"/>
</dbReference>
<evidence type="ECO:0000313" key="5">
    <source>
        <dbReference type="Proteomes" id="UP001163846"/>
    </source>
</evidence>
<protein>
    <recommendedName>
        <fullName evidence="6">Mid2 domain-containing protein</fullName>
    </recommendedName>
</protein>
<name>A0AA38P4S3_9AGAR</name>
<keyword evidence="2" id="KW-1133">Transmembrane helix</keyword>
<keyword evidence="5" id="KW-1185">Reference proteome</keyword>
<organism evidence="4 5">
    <name type="scientific">Lentinula raphanica</name>
    <dbReference type="NCBI Taxonomy" id="153919"/>
    <lineage>
        <taxon>Eukaryota</taxon>
        <taxon>Fungi</taxon>
        <taxon>Dikarya</taxon>
        <taxon>Basidiomycota</taxon>
        <taxon>Agaricomycotina</taxon>
        <taxon>Agaricomycetes</taxon>
        <taxon>Agaricomycetidae</taxon>
        <taxon>Agaricales</taxon>
        <taxon>Marasmiineae</taxon>
        <taxon>Omphalotaceae</taxon>
        <taxon>Lentinula</taxon>
    </lineage>
</organism>